<dbReference type="Pfam" id="PF00605">
    <property type="entry name" value="IRF"/>
    <property type="match status" value="1"/>
</dbReference>
<dbReference type="PANTHER" id="PTHR11949:SF53">
    <property type="entry name" value="IRF TRYPTOPHAN PENTAD REPEAT DOMAIN-CONTAINING PROTEIN"/>
    <property type="match status" value="1"/>
</dbReference>
<dbReference type="GeneID" id="20215630"/>
<dbReference type="InParanoid" id="T1G3I2"/>
<name>T1G3I2_HELRO</name>
<dbReference type="PANTHER" id="PTHR11949">
    <property type="entry name" value="INTERFERON REGULATORY FACTOR"/>
    <property type="match status" value="1"/>
</dbReference>
<dbReference type="OrthoDB" id="6538197at2759"/>
<feature type="domain" description="IRF tryptophan pentad repeat" evidence="1">
    <location>
        <begin position="13"/>
        <end position="120"/>
    </location>
</feature>
<dbReference type="GO" id="GO:0000976">
    <property type="term" value="F:transcription cis-regulatory region binding"/>
    <property type="evidence" value="ECO:0007669"/>
    <property type="project" value="InterPro"/>
</dbReference>
<dbReference type="OMA" id="DACIFRA"/>
<dbReference type="HOGENOM" id="CLU_056386_3_1_1"/>
<dbReference type="PROSITE" id="PS51507">
    <property type="entry name" value="IRF_2"/>
    <property type="match status" value="1"/>
</dbReference>
<dbReference type="InterPro" id="IPR001346">
    <property type="entry name" value="Interferon_reg_fact_DNA-bd_dom"/>
</dbReference>
<dbReference type="Proteomes" id="UP000015101">
    <property type="component" value="Unassembled WGS sequence"/>
</dbReference>
<dbReference type="EnsemblMetazoa" id="HelroT79004">
    <property type="protein sequence ID" value="HelroP79004"/>
    <property type="gene ID" value="HelroG79004"/>
</dbReference>
<dbReference type="CTD" id="20215630"/>
<dbReference type="EMBL" id="AMQM01004132">
    <property type="status" value="NOT_ANNOTATED_CDS"/>
    <property type="molecule type" value="Genomic_DNA"/>
</dbReference>
<gene>
    <name evidence="3" type="primary">20215630</name>
    <name evidence="2" type="ORF">HELRODRAFT_79004</name>
</gene>
<evidence type="ECO:0000259" key="1">
    <source>
        <dbReference type="PROSITE" id="PS51507"/>
    </source>
</evidence>
<proteinExistence type="predicted"/>
<organism evidence="3 4">
    <name type="scientific">Helobdella robusta</name>
    <name type="common">Californian leech</name>
    <dbReference type="NCBI Taxonomy" id="6412"/>
    <lineage>
        <taxon>Eukaryota</taxon>
        <taxon>Metazoa</taxon>
        <taxon>Spiralia</taxon>
        <taxon>Lophotrochozoa</taxon>
        <taxon>Annelida</taxon>
        <taxon>Clitellata</taxon>
        <taxon>Hirudinea</taxon>
        <taxon>Rhynchobdellida</taxon>
        <taxon>Glossiphoniidae</taxon>
        <taxon>Helobdella</taxon>
    </lineage>
</organism>
<evidence type="ECO:0000313" key="3">
    <source>
        <dbReference type="EnsemblMetazoa" id="HelroP79004"/>
    </source>
</evidence>
<dbReference type="eggNOG" id="ENOG502QUE4">
    <property type="taxonomic scope" value="Eukaryota"/>
</dbReference>
<dbReference type="AlphaFoldDB" id="T1G3I2"/>
<dbReference type="SMART" id="SM00348">
    <property type="entry name" value="IRF"/>
    <property type="match status" value="1"/>
</dbReference>
<dbReference type="EMBL" id="KB096457">
    <property type="protein sequence ID" value="ESO04587.1"/>
    <property type="molecule type" value="Genomic_DNA"/>
</dbReference>
<accession>T1G3I2</accession>
<dbReference type="InterPro" id="IPR036390">
    <property type="entry name" value="WH_DNA-bd_sf"/>
</dbReference>
<reference evidence="4" key="1">
    <citation type="submission" date="2012-12" db="EMBL/GenBank/DDBJ databases">
        <authorList>
            <person name="Hellsten U."/>
            <person name="Grimwood J."/>
            <person name="Chapman J.A."/>
            <person name="Shapiro H."/>
            <person name="Aerts A."/>
            <person name="Otillar R.P."/>
            <person name="Terry A.Y."/>
            <person name="Boore J.L."/>
            <person name="Simakov O."/>
            <person name="Marletaz F."/>
            <person name="Cho S.-J."/>
            <person name="Edsinger-Gonzales E."/>
            <person name="Havlak P."/>
            <person name="Kuo D.-H."/>
            <person name="Larsson T."/>
            <person name="Lv J."/>
            <person name="Arendt D."/>
            <person name="Savage R."/>
            <person name="Osoegawa K."/>
            <person name="de Jong P."/>
            <person name="Lindberg D.R."/>
            <person name="Seaver E.C."/>
            <person name="Weisblat D.A."/>
            <person name="Putnam N.H."/>
            <person name="Grigoriev I.V."/>
            <person name="Rokhsar D.S."/>
        </authorList>
    </citation>
    <scope>NUCLEOTIDE SEQUENCE</scope>
</reference>
<dbReference type="InterPro" id="IPR036388">
    <property type="entry name" value="WH-like_DNA-bd_sf"/>
</dbReference>
<keyword evidence="4" id="KW-1185">Reference proteome</keyword>
<reference evidence="2 4" key="2">
    <citation type="journal article" date="2013" name="Nature">
        <title>Insights into bilaterian evolution from three spiralian genomes.</title>
        <authorList>
            <person name="Simakov O."/>
            <person name="Marletaz F."/>
            <person name="Cho S.J."/>
            <person name="Edsinger-Gonzales E."/>
            <person name="Havlak P."/>
            <person name="Hellsten U."/>
            <person name="Kuo D.H."/>
            <person name="Larsson T."/>
            <person name="Lv J."/>
            <person name="Arendt D."/>
            <person name="Savage R."/>
            <person name="Osoegawa K."/>
            <person name="de Jong P."/>
            <person name="Grimwood J."/>
            <person name="Chapman J.A."/>
            <person name="Shapiro H."/>
            <person name="Aerts A."/>
            <person name="Otillar R.P."/>
            <person name="Terry A.Y."/>
            <person name="Boore J.L."/>
            <person name="Grigoriev I.V."/>
            <person name="Lindberg D.R."/>
            <person name="Seaver E.C."/>
            <person name="Weisblat D.A."/>
            <person name="Putnam N.H."/>
            <person name="Rokhsar D.S."/>
        </authorList>
    </citation>
    <scope>NUCLEOTIDE SEQUENCE</scope>
</reference>
<dbReference type="KEGG" id="hro:HELRODRAFT_79004"/>
<evidence type="ECO:0000313" key="4">
    <source>
        <dbReference type="Proteomes" id="UP000015101"/>
    </source>
</evidence>
<dbReference type="PRINTS" id="PR00267">
    <property type="entry name" value="INTFRNREGFCT"/>
</dbReference>
<sequence>MDTCLTDDNRPGRILLRPWLEKNLEDGNIEGLEWMDAEKTMFKVPWKHRSKKDWSLKHSSVFLEWAKNTGRWSRGDSSPNFAKLKTRLRCAFNKAPDIEEMKSKHSCQGEEPYKVYRFKNKKG</sequence>
<dbReference type="RefSeq" id="XP_009017166.1">
    <property type="nucleotide sequence ID" value="XM_009018918.1"/>
</dbReference>
<dbReference type="Gene3D" id="1.10.10.10">
    <property type="entry name" value="Winged helix-like DNA-binding domain superfamily/Winged helix DNA-binding domain"/>
    <property type="match status" value="1"/>
</dbReference>
<dbReference type="SUPFAM" id="SSF46785">
    <property type="entry name" value="Winged helix' DNA-binding domain"/>
    <property type="match status" value="1"/>
</dbReference>
<reference evidence="3" key="3">
    <citation type="submission" date="2015-06" db="UniProtKB">
        <authorList>
            <consortium name="EnsemblMetazoa"/>
        </authorList>
    </citation>
    <scope>IDENTIFICATION</scope>
</reference>
<dbReference type="STRING" id="6412.T1G3I2"/>
<protein>
    <recommendedName>
        <fullName evidence="1">IRF tryptophan pentad repeat domain-containing protein</fullName>
    </recommendedName>
</protein>
<evidence type="ECO:0000313" key="2">
    <source>
        <dbReference type="EMBL" id="ESO04587.1"/>
    </source>
</evidence>